<dbReference type="EMBL" id="DROD01000391">
    <property type="protein sequence ID" value="HHJ52666.1"/>
    <property type="molecule type" value="Genomic_DNA"/>
</dbReference>
<feature type="transmembrane region" description="Helical" evidence="6">
    <location>
        <begin position="673"/>
        <end position="691"/>
    </location>
</feature>
<accession>A0A7V5PP52</accession>
<dbReference type="InterPro" id="IPR004869">
    <property type="entry name" value="MMPL_dom"/>
</dbReference>
<dbReference type="InterPro" id="IPR050545">
    <property type="entry name" value="Mycobact_MmpL"/>
</dbReference>
<dbReference type="Pfam" id="PF03176">
    <property type="entry name" value="MMPL"/>
    <property type="match status" value="2"/>
</dbReference>
<name>A0A7V5PP52_CALAY</name>
<feature type="transmembrane region" description="Helical" evidence="6">
    <location>
        <begin position="265"/>
        <end position="286"/>
    </location>
</feature>
<dbReference type="PANTHER" id="PTHR33406:SF13">
    <property type="entry name" value="MEMBRANE PROTEIN YDFJ"/>
    <property type="match status" value="1"/>
</dbReference>
<sequence>MIKLTKQIVKHPWVTMGAILIVTVFFAYNLKNIRMDPDITSSLPKHIPAKLLYDRMNKIFPSRDFILVAYESDSLFSPSALQNIFRITEHLEDMPDVYSVMSPTNIKVIRGTEEGMEVKAILDHPPQTAEEVQRYRYRLFHSDLPIENIISKDRTMAGIMVFLKNTVKPEDAAKEVLDYIESLKLKDHVYLTGKPVLTLYLGRGMGRDMGMLFPMVILLIVVILWISFRNGQGVLLPLGVVLTSVLWTIGLMAFLGVPISHSTNMLPILLSAIAVADGIHILNHYFNRLTKERKPSEVIVEVMSELNAPVIITSVTTAFGFLALNASSIGSVGELGIFTATGVMFAMVFSLTFIPAAVSVMKVPRRIRKGKRAGLLNRWAVAYADFVVKRKTTLLIFILAVIVFSVLGFPRIVLENNTISNFPKDHPARINYETINRHFAGTTFLSIMVEGDSAGQIKEPKVLKQMAALEAYLKQKPHVGGTLSIADFIRRMNKVMHANDSTYDRIPDEVVTETGVEWVQQNGRWVEKPTTFRVPGRQIVAQYLQLYEMSGKPDDFANLVDYNYQTARINVFIDTESSNVLRQLDHETRAWVKKNFTGARVELTGTSELFLAINDLVVSGQFYSILVSLLLVIAVTAILFRSFRLGLLNVIPLFFAMIFNFGFMGWAGIHLNIVTMLTSSIAIGVGVDYAVHLIHRYRLESVDTVDNAIRATLRDAGVPILLNAVTVGLGFAILMFSIFRGVEQMGLLIAIAMFTSCFGAIAILPVIFLTFKMNLQKK</sequence>
<comment type="subcellular location">
    <subcellularLocation>
        <location evidence="1">Cell membrane</location>
        <topology evidence="1">Multi-pass membrane protein</topology>
    </subcellularLocation>
</comment>
<evidence type="ECO:0000256" key="2">
    <source>
        <dbReference type="ARBA" id="ARBA00022475"/>
    </source>
</evidence>
<comment type="caution">
    <text evidence="8">The sequence shown here is derived from an EMBL/GenBank/DDBJ whole genome shotgun (WGS) entry which is preliminary data.</text>
</comment>
<proteinExistence type="predicted"/>
<dbReference type="GO" id="GO:0005886">
    <property type="term" value="C:plasma membrane"/>
    <property type="evidence" value="ECO:0007669"/>
    <property type="project" value="UniProtKB-SubCell"/>
</dbReference>
<protein>
    <submittedName>
        <fullName evidence="8">RND family transporter</fullName>
    </submittedName>
</protein>
<feature type="transmembrane region" description="Helical" evidence="6">
    <location>
        <begin position="235"/>
        <end position="259"/>
    </location>
</feature>
<feature type="transmembrane region" description="Helical" evidence="6">
    <location>
        <begin position="745"/>
        <end position="771"/>
    </location>
</feature>
<feature type="transmembrane region" description="Helical" evidence="6">
    <location>
        <begin position="12"/>
        <end position="30"/>
    </location>
</feature>
<dbReference type="InterPro" id="IPR000731">
    <property type="entry name" value="SSD"/>
</dbReference>
<keyword evidence="5 6" id="KW-0472">Membrane</keyword>
<gene>
    <name evidence="8" type="ORF">ENJ89_05685</name>
</gene>
<feature type="transmembrane region" description="Helical" evidence="6">
    <location>
        <begin position="336"/>
        <end position="361"/>
    </location>
</feature>
<feature type="transmembrane region" description="Helical" evidence="6">
    <location>
        <begin position="306"/>
        <end position="324"/>
    </location>
</feature>
<dbReference type="PROSITE" id="PS50156">
    <property type="entry name" value="SSD"/>
    <property type="match status" value="2"/>
</dbReference>
<dbReference type="AlphaFoldDB" id="A0A7V5PP52"/>
<feature type="transmembrane region" description="Helical" evidence="6">
    <location>
        <begin position="394"/>
        <end position="414"/>
    </location>
</feature>
<dbReference type="Gene3D" id="1.20.1640.10">
    <property type="entry name" value="Multidrug efflux transporter AcrB transmembrane domain"/>
    <property type="match status" value="2"/>
</dbReference>
<evidence type="ECO:0000256" key="5">
    <source>
        <dbReference type="ARBA" id="ARBA00023136"/>
    </source>
</evidence>
<keyword evidence="3 6" id="KW-0812">Transmembrane</keyword>
<reference evidence="8" key="1">
    <citation type="journal article" date="2020" name="mSystems">
        <title>Genome- and Community-Level Interaction Insights into Carbon Utilization and Element Cycling Functions of Hydrothermarchaeota in Hydrothermal Sediment.</title>
        <authorList>
            <person name="Zhou Z."/>
            <person name="Liu Y."/>
            <person name="Xu W."/>
            <person name="Pan J."/>
            <person name="Luo Z.H."/>
            <person name="Li M."/>
        </authorList>
    </citation>
    <scope>NUCLEOTIDE SEQUENCE [LARGE SCALE GENOMIC DNA]</scope>
    <source>
        <strain evidence="8">HyVt-527</strain>
    </source>
</reference>
<feature type="transmembrane region" description="Helical" evidence="6">
    <location>
        <begin position="647"/>
        <end position="667"/>
    </location>
</feature>
<dbReference type="SUPFAM" id="SSF82866">
    <property type="entry name" value="Multidrug efflux transporter AcrB transmembrane domain"/>
    <property type="match status" value="2"/>
</dbReference>
<feature type="domain" description="SSD" evidence="7">
    <location>
        <begin position="645"/>
        <end position="770"/>
    </location>
</feature>
<feature type="transmembrane region" description="Helical" evidence="6">
    <location>
        <begin position="209"/>
        <end position="228"/>
    </location>
</feature>
<evidence type="ECO:0000313" key="8">
    <source>
        <dbReference type="EMBL" id="HHJ52666.1"/>
    </source>
</evidence>
<organism evidence="8">
    <name type="scientific">Caldithrix abyssi</name>
    <dbReference type="NCBI Taxonomy" id="187145"/>
    <lineage>
        <taxon>Bacteria</taxon>
        <taxon>Pseudomonadati</taxon>
        <taxon>Calditrichota</taxon>
        <taxon>Calditrichia</taxon>
        <taxon>Calditrichales</taxon>
        <taxon>Calditrichaceae</taxon>
        <taxon>Caldithrix</taxon>
    </lineage>
</organism>
<feature type="transmembrane region" description="Helical" evidence="6">
    <location>
        <begin position="622"/>
        <end position="640"/>
    </location>
</feature>
<feature type="domain" description="SSD" evidence="7">
    <location>
        <begin position="240"/>
        <end position="360"/>
    </location>
</feature>
<evidence type="ECO:0000256" key="4">
    <source>
        <dbReference type="ARBA" id="ARBA00022989"/>
    </source>
</evidence>
<evidence type="ECO:0000256" key="1">
    <source>
        <dbReference type="ARBA" id="ARBA00004651"/>
    </source>
</evidence>
<evidence type="ECO:0000256" key="6">
    <source>
        <dbReference type="SAM" id="Phobius"/>
    </source>
</evidence>
<keyword evidence="4 6" id="KW-1133">Transmembrane helix</keyword>
<dbReference type="Proteomes" id="UP000886124">
    <property type="component" value="Unassembled WGS sequence"/>
</dbReference>
<feature type="transmembrane region" description="Helical" evidence="6">
    <location>
        <begin position="720"/>
        <end position="739"/>
    </location>
</feature>
<dbReference type="PANTHER" id="PTHR33406">
    <property type="entry name" value="MEMBRANE PROTEIN MJ1562-RELATED"/>
    <property type="match status" value="1"/>
</dbReference>
<keyword evidence="2" id="KW-1003">Cell membrane</keyword>
<evidence type="ECO:0000256" key="3">
    <source>
        <dbReference type="ARBA" id="ARBA00022692"/>
    </source>
</evidence>
<evidence type="ECO:0000259" key="7">
    <source>
        <dbReference type="PROSITE" id="PS50156"/>
    </source>
</evidence>